<evidence type="ECO:0000313" key="3">
    <source>
        <dbReference type="Proteomes" id="UP001061862"/>
    </source>
</evidence>
<sequence length="161" mass="17193">MRLIKLAAVLFSFCLPTVSAIALEIVGARGTTVLEAAPEEVRAAFAGHTLLIERLPDSYGFARKVIPMTRFVAYFSDNGQVLAWRPRQTEVLAGRWYVDGVSLLCLQFDGSPGGCMSIPGAINAFVDSVPGNVFSLRAGGVVPGPLPFTERIAKIRAAVGQ</sequence>
<name>A0ABY6CAQ6_9HYPH</name>
<proteinExistence type="predicted"/>
<dbReference type="RefSeq" id="WP_262167744.1">
    <property type="nucleotide sequence ID" value="NZ_CP104965.1"/>
</dbReference>
<evidence type="ECO:0000313" key="2">
    <source>
        <dbReference type="EMBL" id="UXN69337.1"/>
    </source>
</evidence>
<gene>
    <name evidence="2" type="ORF">N8A98_19225</name>
</gene>
<keyword evidence="1" id="KW-0732">Signal</keyword>
<accession>A0ABY6CAQ6</accession>
<evidence type="ECO:0000256" key="1">
    <source>
        <dbReference type="SAM" id="SignalP"/>
    </source>
</evidence>
<dbReference type="Proteomes" id="UP001061862">
    <property type="component" value="Chromosome"/>
</dbReference>
<reference evidence="2 3" key="1">
    <citation type="submission" date="2022-09" db="EMBL/GenBank/DDBJ databases">
        <title>Interaction between co-microsymbionts with complementary sets of symbiotic genes in legume-rhizobium systems.</title>
        <authorList>
            <person name="Safronova V."/>
            <person name="Sazanova A."/>
            <person name="Afonin A."/>
            <person name="Chirak E."/>
        </authorList>
    </citation>
    <scope>NUCLEOTIDE SEQUENCE [LARGE SCALE GENOMIC DNA]</scope>
    <source>
        <strain evidence="2 3">A18/4-1</strain>
    </source>
</reference>
<protein>
    <submittedName>
        <fullName evidence="2">Uncharacterized protein</fullName>
    </submittedName>
</protein>
<organism evidence="2 3">
    <name type="scientific">Devosia neptuniae</name>
    <dbReference type="NCBI Taxonomy" id="191302"/>
    <lineage>
        <taxon>Bacteria</taxon>
        <taxon>Pseudomonadati</taxon>
        <taxon>Pseudomonadota</taxon>
        <taxon>Alphaproteobacteria</taxon>
        <taxon>Hyphomicrobiales</taxon>
        <taxon>Devosiaceae</taxon>
        <taxon>Devosia</taxon>
    </lineage>
</organism>
<dbReference type="EMBL" id="CP104965">
    <property type="protein sequence ID" value="UXN69337.1"/>
    <property type="molecule type" value="Genomic_DNA"/>
</dbReference>
<feature type="signal peptide" evidence="1">
    <location>
        <begin position="1"/>
        <end position="22"/>
    </location>
</feature>
<keyword evidence="3" id="KW-1185">Reference proteome</keyword>
<feature type="chain" id="PRO_5045583201" evidence="1">
    <location>
        <begin position="23"/>
        <end position="161"/>
    </location>
</feature>